<dbReference type="PROSITE" id="PS50275">
    <property type="entry name" value="SAC"/>
    <property type="match status" value="1"/>
</dbReference>
<evidence type="ECO:0000256" key="3">
    <source>
        <dbReference type="ARBA" id="ARBA00023136"/>
    </source>
</evidence>
<evidence type="ECO:0000313" key="7">
    <source>
        <dbReference type="Proteomes" id="UP000186136"/>
    </source>
</evidence>
<dbReference type="GO" id="GO:0012505">
    <property type="term" value="C:endomembrane system"/>
    <property type="evidence" value="ECO:0007669"/>
    <property type="project" value="UniProtKB-SubCell"/>
</dbReference>
<keyword evidence="7" id="KW-1185">Reference proteome</keyword>
<feature type="region of interest" description="Disordered" evidence="4">
    <location>
        <begin position="1"/>
        <end position="20"/>
    </location>
</feature>
<dbReference type="EMBL" id="BDGI01000009">
    <property type="protein sequence ID" value="GAV26812.1"/>
    <property type="molecule type" value="Genomic_DNA"/>
</dbReference>
<evidence type="ECO:0000256" key="2">
    <source>
        <dbReference type="ARBA" id="ARBA00022801"/>
    </source>
</evidence>
<feature type="domain" description="SAC" evidence="5">
    <location>
        <begin position="182"/>
        <end position="545"/>
    </location>
</feature>
<dbReference type="Proteomes" id="UP000186136">
    <property type="component" value="Unassembled WGS sequence"/>
</dbReference>
<comment type="subcellular location">
    <subcellularLocation>
        <location evidence="1">Endomembrane system</location>
    </subcellularLocation>
</comment>
<dbReference type="GO" id="GO:0043813">
    <property type="term" value="F:phosphatidylinositol-3,5-bisphosphate 5-phosphatase activity"/>
    <property type="evidence" value="ECO:0007669"/>
    <property type="project" value="InterPro"/>
</dbReference>
<organism evidence="6 7">
    <name type="scientific">Pichia membranifaciens</name>
    <dbReference type="NCBI Taxonomy" id="4926"/>
    <lineage>
        <taxon>Eukaryota</taxon>
        <taxon>Fungi</taxon>
        <taxon>Dikarya</taxon>
        <taxon>Ascomycota</taxon>
        <taxon>Saccharomycotina</taxon>
        <taxon>Pichiomycetes</taxon>
        <taxon>Pichiales</taxon>
        <taxon>Pichiaceae</taxon>
        <taxon>Pichia</taxon>
    </lineage>
</organism>
<name>A0A1Q2YB98_9ASCO</name>
<evidence type="ECO:0000256" key="4">
    <source>
        <dbReference type="SAM" id="MobiDB-lite"/>
    </source>
</evidence>
<evidence type="ECO:0000313" key="6">
    <source>
        <dbReference type="EMBL" id="GAV26812.1"/>
    </source>
</evidence>
<dbReference type="GO" id="GO:0046856">
    <property type="term" value="P:phosphatidylinositol dephosphorylation"/>
    <property type="evidence" value="ECO:0007669"/>
    <property type="project" value="InterPro"/>
</dbReference>
<dbReference type="Pfam" id="PF02383">
    <property type="entry name" value="Syja_N"/>
    <property type="match status" value="1"/>
</dbReference>
<proteinExistence type="predicted"/>
<dbReference type="AlphaFoldDB" id="A0A1Q2YB98"/>
<evidence type="ECO:0000256" key="1">
    <source>
        <dbReference type="ARBA" id="ARBA00004308"/>
    </source>
</evidence>
<dbReference type="InterPro" id="IPR043573">
    <property type="entry name" value="Fig4-like"/>
</dbReference>
<keyword evidence="2" id="KW-0378">Hydrolase</keyword>
<dbReference type="InterPro" id="IPR002013">
    <property type="entry name" value="SAC_dom"/>
</dbReference>
<sequence length="1143" mass="133227">MEISGSSRTNSPLADDEFTISDGIPHELHNEVGESNQIVPRPRKFILTKYTIYVTNQRMYIVGSNSRESVFRILEIDLTNPNTLTIMEDNVYFTRNEIMEVLNGIEDSSEGGLTKKLTAVGLLGFIKFTKHYYLLVVTKRKEVAVLGSHEIYHIDETELIPVTNNLKAPEKKSTEARLVQTFLNIDLNKTFYFSYSYDLTNSLQTNMIRNKRQSLRMNGKTELSMVFEFNERFMWNCALLEPVFQCFDKVYDWFQPIIHGFIDQVKMSVFQIQVYITLIARRSHRFAGARFFKRGVNDDGDVANEVETEQIVCDMLTSSFHDPAAGFYNNSRYTSFVQHRGSIPLSWSQETAPNIRMTKPPIEMNVIDPFYTKAALHFNNLFERYGTPIQVLNLIKQREKTPRETKLLDAFNSCVEYLNQFLPEEKRLDYVSWDMSRAAKSRTQDVIKWLEKYSKETLTKTGFFHNGKTIADTQLQEGVCRTNCVDCLDRTNTAQFVIGKRALGHQLHALGIIEEKYLEYDSDVTNILTEMFHDHGDTIALQYGGSHLVNTLQTYRKINQWSSHSRDIIESVKRFYSNSFVDAQRQEAINLFLGNYVFASDKPMLWELNTDYYLHNRKNVSELNGSNSYTHWYNEFYLVNRKENLKSLWESTIQNKYVMELQEKGLLVVKIDPYLGCFENYWNIKYGSRNFVSLNELFEFKMNSTRQFSANLEQKSIKKKSGQNKTTEDKTKQFNIMQLFNKKDGSTSDSTRVRFNSFGERLRGNSTQRPFDPENEEENYFSPFKSRKPHRELKFIYSARGDEDVITEDESTEENSIYHDFVDLMHPIVENEKESNTLKQQYKGLIFSLLQLQKIETASDIFNNYFDETSDVLEKITENEESALPVIRINSEDEEYISNLDEYQDAMQVESKDDWGKIIHHVVDYTNQESLSTLSDDTDTDSTKFLESKVDMTDLLQCITKKYVLVTPDVDEDTLQFYNNAVSMSSEIPVLDMNEYVDDIKQSSTLEEEFDSDNQFSLESQDRKTQKQNKIDVLMKEYSSLADPLIDLKDLDTYVKQTRMMQQDFIDTREQGVDIPKFGENVTVRDHYVEETKKYRMGNLSEEDVSRIVNETSDSDHYYSFRLLNRKPSKFTLGGLHNQNAGK</sequence>
<protein>
    <recommendedName>
        <fullName evidence="5">SAC domain-containing protein</fullName>
    </recommendedName>
</protein>
<reference evidence="6 7" key="1">
    <citation type="submission" date="2016-08" db="EMBL/GenBank/DDBJ databases">
        <title>Whole genome shotgun sequence of Pichia membranifaciens KS47-1.</title>
        <authorList>
            <person name="Konishi M."/>
            <person name="Ishida M."/>
            <person name="Arakawa T."/>
            <person name="Kato Y."/>
            <person name="Horiuchi J."/>
        </authorList>
    </citation>
    <scope>NUCLEOTIDE SEQUENCE [LARGE SCALE GENOMIC DNA]</scope>
    <source>
        <strain evidence="6 7">KS47-1</strain>
    </source>
</reference>
<gene>
    <name evidence="6" type="ORF">PMKS-000268</name>
</gene>
<dbReference type="OrthoDB" id="405996at2759"/>
<comment type="caution">
    <text evidence="6">The sequence shown here is derived from an EMBL/GenBank/DDBJ whole genome shotgun (WGS) entry which is preliminary data.</text>
</comment>
<dbReference type="PANTHER" id="PTHR45738">
    <property type="entry name" value="POLYPHOSPHOINOSITIDE PHOSPHATASE"/>
    <property type="match status" value="1"/>
</dbReference>
<keyword evidence="3" id="KW-0472">Membrane</keyword>
<accession>A0A1Q2YB98</accession>
<evidence type="ECO:0000259" key="5">
    <source>
        <dbReference type="PROSITE" id="PS50275"/>
    </source>
</evidence>
<dbReference type="PANTHER" id="PTHR45738:SF5">
    <property type="entry name" value="POLYPHOSPHOINOSITIDE PHOSPHATASE"/>
    <property type="match status" value="1"/>
</dbReference>
<feature type="compositionally biased region" description="Polar residues" evidence="4">
    <location>
        <begin position="1"/>
        <end position="12"/>
    </location>
</feature>